<name>A0A6V7TW02_MELEN</name>
<dbReference type="Proteomes" id="UP000580250">
    <property type="component" value="Unassembled WGS sequence"/>
</dbReference>
<accession>A0A6V7TW02</accession>
<gene>
    <name evidence="1" type="ORF">MENT_LOCUS3916</name>
</gene>
<dbReference type="AlphaFoldDB" id="A0A6V7TW02"/>
<sequence length="70" mass="8287">MHFWGLDDTALHNLLNELLEPTQIEKNIYIFYNLMGEAKALTLFLNNRMLQNYQLLVGQTGLLRSKRQDY</sequence>
<proteinExistence type="predicted"/>
<evidence type="ECO:0000313" key="2">
    <source>
        <dbReference type="Proteomes" id="UP000580250"/>
    </source>
</evidence>
<reference evidence="1 2" key="1">
    <citation type="submission" date="2020-08" db="EMBL/GenBank/DDBJ databases">
        <authorList>
            <person name="Koutsovoulos G."/>
            <person name="Danchin GJ E."/>
        </authorList>
    </citation>
    <scope>NUCLEOTIDE SEQUENCE [LARGE SCALE GENOMIC DNA]</scope>
</reference>
<dbReference type="EMBL" id="CAJEWN010000013">
    <property type="protein sequence ID" value="CAD2133235.1"/>
    <property type="molecule type" value="Genomic_DNA"/>
</dbReference>
<organism evidence="1 2">
    <name type="scientific">Meloidogyne enterolobii</name>
    <name type="common">Root-knot nematode worm</name>
    <name type="synonym">Meloidogyne mayaguensis</name>
    <dbReference type="NCBI Taxonomy" id="390850"/>
    <lineage>
        <taxon>Eukaryota</taxon>
        <taxon>Metazoa</taxon>
        <taxon>Ecdysozoa</taxon>
        <taxon>Nematoda</taxon>
        <taxon>Chromadorea</taxon>
        <taxon>Rhabditida</taxon>
        <taxon>Tylenchina</taxon>
        <taxon>Tylenchomorpha</taxon>
        <taxon>Tylenchoidea</taxon>
        <taxon>Meloidogynidae</taxon>
        <taxon>Meloidogyninae</taxon>
        <taxon>Meloidogyne</taxon>
    </lineage>
</organism>
<comment type="caution">
    <text evidence="1">The sequence shown here is derived from an EMBL/GenBank/DDBJ whole genome shotgun (WGS) entry which is preliminary data.</text>
</comment>
<evidence type="ECO:0000313" key="1">
    <source>
        <dbReference type="EMBL" id="CAD2133235.1"/>
    </source>
</evidence>
<protein>
    <submittedName>
        <fullName evidence="1">Uncharacterized protein</fullName>
    </submittedName>
</protein>